<dbReference type="RefSeq" id="WP_206644613.1">
    <property type="nucleotide sequence ID" value="NZ_CP071247.1"/>
</dbReference>
<sequence length="97" mass="10587">MNNPDKQNQLDWWLGLADMLAEGTGHGVQKLERVHLSIADESFHVLEAIPITRPWARVVKSSHHGIARVCYGVVKLGARSVSAATAAMVKKDQTGQS</sequence>
<proteinExistence type="predicted"/>
<evidence type="ECO:0000313" key="2">
    <source>
        <dbReference type="Proteomes" id="UP000663555"/>
    </source>
</evidence>
<name>A0ABX7MYV2_9GAMM</name>
<organism evidence="1 2">
    <name type="scientific">Marinobacter salinisoli</name>
    <dbReference type="NCBI Taxonomy" id="2769486"/>
    <lineage>
        <taxon>Bacteria</taxon>
        <taxon>Pseudomonadati</taxon>
        <taxon>Pseudomonadota</taxon>
        <taxon>Gammaproteobacteria</taxon>
        <taxon>Pseudomonadales</taxon>
        <taxon>Marinobacteraceae</taxon>
        <taxon>Marinobacter</taxon>
    </lineage>
</organism>
<evidence type="ECO:0000313" key="1">
    <source>
        <dbReference type="EMBL" id="QSP95373.1"/>
    </source>
</evidence>
<protein>
    <submittedName>
        <fullName evidence="1">Uncharacterized protein</fullName>
    </submittedName>
</protein>
<accession>A0ABX7MYV2</accession>
<keyword evidence="2" id="KW-1185">Reference proteome</keyword>
<gene>
    <name evidence="1" type="ORF">LPB19_02830</name>
</gene>
<dbReference type="EMBL" id="CP071247">
    <property type="protein sequence ID" value="QSP95373.1"/>
    <property type="molecule type" value="Genomic_DNA"/>
</dbReference>
<dbReference type="Proteomes" id="UP000663555">
    <property type="component" value="Chromosome"/>
</dbReference>
<reference evidence="1 2" key="1">
    <citation type="submission" date="2021-03" db="EMBL/GenBank/DDBJ databases">
        <title>Genome sequencing of Marinobacter sp. LPB0319.</title>
        <authorList>
            <person name="Kim J."/>
        </authorList>
    </citation>
    <scope>NUCLEOTIDE SEQUENCE [LARGE SCALE GENOMIC DNA]</scope>
    <source>
        <strain evidence="1 2">LPB0319</strain>
    </source>
</reference>